<feature type="compositionally biased region" description="Basic and acidic residues" evidence="1">
    <location>
        <begin position="1"/>
        <end position="18"/>
    </location>
</feature>
<evidence type="ECO:0000313" key="2">
    <source>
        <dbReference type="EMBL" id="KAK2855088.1"/>
    </source>
</evidence>
<dbReference type="PANTHER" id="PTHR16922">
    <property type="entry name" value="INTERLEUKIN 11"/>
    <property type="match status" value="1"/>
</dbReference>
<dbReference type="InterPro" id="IPR022356">
    <property type="entry name" value="IL-11_fish"/>
</dbReference>
<organism evidence="2 3">
    <name type="scientific">Tachysurus vachellii</name>
    <name type="common">Darkbarbel catfish</name>
    <name type="synonym">Pelteobagrus vachellii</name>
    <dbReference type="NCBI Taxonomy" id="175792"/>
    <lineage>
        <taxon>Eukaryota</taxon>
        <taxon>Metazoa</taxon>
        <taxon>Chordata</taxon>
        <taxon>Craniata</taxon>
        <taxon>Vertebrata</taxon>
        <taxon>Euteleostomi</taxon>
        <taxon>Actinopterygii</taxon>
        <taxon>Neopterygii</taxon>
        <taxon>Teleostei</taxon>
        <taxon>Ostariophysi</taxon>
        <taxon>Siluriformes</taxon>
        <taxon>Bagridae</taxon>
        <taxon>Tachysurus</taxon>
    </lineage>
</organism>
<evidence type="ECO:0000313" key="3">
    <source>
        <dbReference type="Proteomes" id="UP001187315"/>
    </source>
</evidence>
<evidence type="ECO:0000256" key="1">
    <source>
        <dbReference type="SAM" id="MobiDB-lite"/>
    </source>
</evidence>
<dbReference type="InterPro" id="IPR020438">
    <property type="entry name" value="IL-11"/>
</dbReference>
<dbReference type="SUPFAM" id="SSF47266">
    <property type="entry name" value="4-helical cytokines"/>
    <property type="match status" value="1"/>
</dbReference>
<sequence length="226" mass="25904">MERWQERSTYVGRDREEGGDTGCIGVSDRQTEVLLDSSSSLLFSVLLAQLPLFTSALPAHPRRPHADFDKLTNQTRHLQKMTHDLINDHKGEPVSDHHKFKSLPAINSRANDLSNLELKPTLSQLHADFRAFEHHFEWLNKLNQKHHHSSASKLGEMISHIRNLINLLHRQMLHVDAPRIAVPSPSLPPQASQWEMNQSSQVLLQRFRLFCDWAARALLSLKSKTQ</sequence>
<comment type="caution">
    <text evidence="2">The sequence shown here is derived from an EMBL/GenBank/DDBJ whole genome shotgun (WGS) entry which is preliminary data.</text>
</comment>
<dbReference type="GO" id="GO:0008083">
    <property type="term" value="F:growth factor activity"/>
    <property type="evidence" value="ECO:0007669"/>
    <property type="project" value="TreeGrafter"/>
</dbReference>
<dbReference type="Gene3D" id="1.20.1250.10">
    <property type="match status" value="1"/>
</dbReference>
<dbReference type="PRINTS" id="PR01945">
    <property type="entry name" value="IL11AFISH"/>
</dbReference>
<proteinExistence type="predicted"/>
<keyword evidence="3" id="KW-1185">Reference proteome</keyword>
<dbReference type="GO" id="GO:0008284">
    <property type="term" value="P:positive regulation of cell population proliferation"/>
    <property type="evidence" value="ECO:0007669"/>
    <property type="project" value="TreeGrafter"/>
</dbReference>
<dbReference type="EMBL" id="JAVHJS010000006">
    <property type="protein sequence ID" value="KAK2855088.1"/>
    <property type="molecule type" value="Genomic_DNA"/>
</dbReference>
<feature type="region of interest" description="Disordered" evidence="1">
    <location>
        <begin position="1"/>
        <end position="24"/>
    </location>
</feature>
<dbReference type="PRINTS" id="PR01927">
    <property type="entry name" value="INTRLEUKIN11"/>
</dbReference>
<dbReference type="InterPro" id="IPR009079">
    <property type="entry name" value="4_helix_cytokine-like_core"/>
</dbReference>
<dbReference type="InterPro" id="IPR020427">
    <property type="entry name" value="IL-11A_fish"/>
</dbReference>
<dbReference type="PANTHER" id="PTHR16922:SF0">
    <property type="entry name" value="INTERLEUKIN-11"/>
    <property type="match status" value="1"/>
</dbReference>
<dbReference type="PRINTS" id="PR01944">
    <property type="entry name" value="INTLKN11FISH"/>
</dbReference>
<protein>
    <recommendedName>
        <fullName evidence="4">Interleukin-11</fullName>
    </recommendedName>
</protein>
<evidence type="ECO:0008006" key="4">
    <source>
        <dbReference type="Google" id="ProtNLM"/>
    </source>
</evidence>
<accession>A0AA88NB78</accession>
<dbReference type="GO" id="GO:0005125">
    <property type="term" value="F:cytokine activity"/>
    <property type="evidence" value="ECO:0007669"/>
    <property type="project" value="TreeGrafter"/>
</dbReference>
<name>A0AA88NB78_TACVA</name>
<dbReference type="GO" id="GO:0043410">
    <property type="term" value="P:positive regulation of MAPK cascade"/>
    <property type="evidence" value="ECO:0007669"/>
    <property type="project" value="TreeGrafter"/>
</dbReference>
<gene>
    <name evidence="2" type="ORF">Q7C36_006957</name>
</gene>
<dbReference type="AlphaFoldDB" id="A0AA88NB78"/>
<dbReference type="Proteomes" id="UP001187315">
    <property type="component" value="Unassembled WGS sequence"/>
</dbReference>
<dbReference type="GO" id="GO:0005737">
    <property type="term" value="C:cytoplasm"/>
    <property type="evidence" value="ECO:0007669"/>
    <property type="project" value="TreeGrafter"/>
</dbReference>
<reference evidence="2" key="1">
    <citation type="submission" date="2023-08" db="EMBL/GenBank/DDBJ databases">
        <title>Pelteobagrus vachellii genome.</title>
        <authorList>
            <person name="Liu H."/>
        </authorList>
    </citation>
    <scope>NUCLEOTIDE SEQUENCE</scope>
    <source>
        <strain evidence="2">PRFRI_2022a</strain>
        <tissue evidence="2">Muscle</tissue>
    </source>
</reference>
<dbReference type="Pfam" id="PF07400">
    <property type="entry name" value="IL11"/>
    <property type="match status" value="1"/>
</dbReference>